<organism evidence="5 6">
    <name type="scientific">Virgibacillus halodenitrificans</name>
    <name type="common">Bacillus halodenitrificans</name>
    <dbReference type="NCBI Taxonomy" id="1482"/>
    <lineage>
        <taxon>Bacteria</taxon>
        <taxon>Bacillati</taxon>
        <taxon>Bacillota</taxon>
        <taxon>Bacilli</taxon>
        <taxon>Bacillales</taxon>
        <taxon>Bacillaceae</taxon>
        <taxon>Virgibacillus</taxon>
    </lineage>
</organism>
<dbReference type="SMART" id="SM00382">
    <property type="entry name" value="AAA"/>
    <property type="match status" value="1"/>
</dbReference>
<dbReference type="AlphaFoldDB" id="A0AAC9NJY8"/>
<proteinExistence type="predicted"/>
<evidence type="ECO:0000256" key="3">
    <source>
        <dbReference type="ARBA" id="ARBA00022840"/>
    </source>
</evidence>
<dbReference type="PANTHER" id="PTHR42939">
    <property type="entry name" value="ABC TRANSPORTER ATP-BINDING PROTEIN ALBC-RELATED"/>
    <property type="match status" value="1"/>
</dbReference>
<sequence length="285" mass="32402">MKIEVSNLTKRYKDNIALKGVSFTLDEPKIYGLLGRNGAGKTTFMDILAGNILATEGKIRIDGEDPFDNQRLNEAICLIKEGNNFKRDLKVKNVLKIFSYFYPKWDQQLANDLVREYKLNVNAKIKTLSKGMESSLGIIVGLASKAAITIFDEPYIGLDAVARKKFYELLLREYEEEKRMIIFSTHLIDEVSLMFEEILILEEGNLIVKEETDVLREHTCAVTGNAEQVESFIQNKRILEKKQIAGMMTAYIYGNREEAAEIGLQAESIPIQDLMVYLTDKRKGA</sequence>
<dbReference type="PANTHER" id="PTHR42939:SF1">
    <property type="entry name" value="ABC TRANSPORTER ATP-BINDING PROTEIN ALBC-RELATED"/>
    <property type="match status" value="1"/>
</dbReference>
<protein>
    <submittedName>
        <fullName evidence="5">ABC transporter ATP-binding protein</fullName>
    </submittedName>
</protein>
<dbReference type="InterPro" id="IPR027417">
    <property type="entry name" value="P-loop_NTPase"/>
</dbReference>
<dbReference type="Pfam" id="PF00005">
    <property type="entry name" value="ABC_tran"/>
    <property type="match status" value="1"/>
</dbReference>
<dbReference type="Gene3D" id="3.40.50.300">
    <property type="entry name" value="P-loop containing nucleotide triphosphate hydrolases"/>
    <property type="match status" value="1"/>
</dbReference>
<dbReference type="SUPFAM" id="SSF52540">
    <property type="entry name" value="P-loop containing nucleoside triphosphate hydrolases"/>
    <property type="match status" value="1"/>
</dbReference>
<keyword evidence="1" id="KW-0813">Transport</keyword>
<name>A0AAC9NJY8_VIRHA</name>
<evidence type="ECO:0000256" key="1">
    <source>
        <dbReference type="ARBA" id="ARBA00022448"/>
    </source>
</evidence>
<dbReference type="GO" id="GO:0005524">
    <property type="term" value="F:ATP binding"/>
    <property type="evidence" value="ECO:0007669"/>
    <property type="project" value="UniProtKB-KW"/>
</dbReference>
<dbReference type="KEGG" id="vhl:BME96_03180"/>
<dbReference type="InterPro" id="IPR051782">
    <property type="entry name" value="ABC_Transporter_VariousFunc"/>
</dbReference>
<reference evidence="5 6" key="1">
    <citation type="submission" date="2016-11" db="EMBL/GenBank/DDBJ databases">
        <title>Complete genome sequencing of Virgibacillus halodenitrificans PDB-F2.</title>
        <authorList>
            <person name="Sun Z."/>
            <person name="Zhou Y."/>
            <person name="Li H."/>
        </authorList>
    </citation>
    <scope>NUCLEOTIDE SEQUENCE [LARGE SCALE GENOMIC DNA]</scope>
    <source>
        <strain evidence="5 6">PDB-F2</strain>
    </source>
</reference>
<evidence type="ECO:0000256" key="2">
    <source>
        <dbReference type="ARBA" id="ARBA00022741"/>
    </source>
</evidence>
<dbReference type="InterPro" id="IPR003593">
    <property type="entry name" value="AAA+_ATPase"/>
</dbReference>
<evidence type="ECO:0000259" key="4">
    <source>
        <dbReference type="PROSITE" id="PS50893"/>
    </source>
</evidence>
<dbReference type="CDD" id="cd03230">
    <property type="entry name" value="ABC_DR_subfamily_A"/>
    <property type="match status" value="1"/>
</dbReference>
<evidence type="ECO:0000313" key="5">
    <source>
        <dbReference type="EMBL" id="APC47245.1"/>
    </source>
</evidence>
<evidence type="ECO:0000313" key="6">
    <source>
        <dbReference type="Proteomes" id="UP000182945"/>
    </source>
</evidence>
<dbReference type="GO" id="GO:0016887">
    <property type="term" value="F:ATP hydrolysis activity"/>
    <property type="evidence" value="ECO:0007669"/>
    <property type="project" value="InterPro"/>
</dbReference>
<keyword evidence="2" id="KW-0547">Nucleotide-binding</keyword>
<accession>A0AAC9NJY8</accession>
<feature type="domain" description="ABC transporter" evidence="4">
    <location>
        <begin position="3"/>
        <end position="228"/>
    </location>
</feature>
<gene>
    <name evidence="5" type="ORF">BME96_03180</name>
</gene>
<dbReference type="PROSITE" id="PS50893">
    <property type="entry name" value="ABC_TRANSPORTER_2"/>
    <property type="match status" value="1"/>
</dbReference>
<dbReference type="Proteomes" id="UP000182945">
    <property type="component" value="Chromosome"/>
</dbReference>
<dbReference type="InterPro" id="IPR003439">
    <property type="entry name" value="ABC_transporter-like_ATP-bd"/>
</dbReference>
<keyword evidence="3 5" id="KW-0067">ATP-binding</keyword>
<dbReference type="EMBL" id="CP017962">
    <property type="protein sequence ID" value="APC47245.1"/>
    <property type="molecule type" value="Genomic_DNA"/>
</dbReference>